<dbReference type="InParanoid" id="A0A6P8H1H8"/>
<evidence type="ECO:0000256" key="7">
    <source>
        <dbReference type="RuleBase" id="RU910716"/>
    </source>
</evidence>
<feature type="transmembrane region" description="Helical" evidence="7">
    <location>
        <begin position="484"/>
        <end position="508"/>
    </location>
</feature>
<dbReference type="Pfam" id="PF09815">
    <property type="entry name" value="XK-related"/>
    <property type="match status" value="1"/>
</dbReference>
<keyword evidence="3" id="KW-1003">Cell membrane</keyword>
<keyword evidence="5 7" id="KW-1133">Transmembrane helix</keyword>
<dbReference type="RefSeq" id="XP_031550249.1">
    <property type="nucleotide sequence ID" value="XM_031694389.1"/>
</dbReference>
<evidence type="ECO:0000256" key="8">
    <source>
        <dbReference type="SAM" id="MobiDB-lite"/>
    </source>
</evidence>
<evidence type="ECO:0000256" key="1">
    <source>
        <dbReference type="ARBA" id="ARBA00004651"/>
    </source>
</evidence>
<evidence type="ECO:0000256" key="6">
    <source>
        <dbReference type="ARBA" id="ARBA00023136"/>
    </source>
</evidence>
<feature type="transmembrane region" description="Helical" evidence="7">
    <location>
        <begin position="573"/>
        <end position="593"/>
    </location>
</feature>
<dbReference type="GO" id="GO:0005886">
    <property type="term" value="C:plasma membrane"/>
    <property type="evidence" value="ECO:0007669"/>
    <property type="project" value="UniProtKB-SubCell"/>
</dbReference>
<evidence type="ECO:0000256" key="4">
    <source>
        <dbReference type="ARBA" id="ARBA00022692"/>
    </source>
</evidence>
<dbReference type="OrthoDB" id="5974093at2759"/>
<evidence type="ECO:0000313" key="10">
    <source>
        <dbReference type="RefSeq" id="XP_031550249.1"/>
    </source>
</evidence>
<feature type="transmembrane region" description="Helical" evidence="7">
    <location>
        <begin position="286"/>
        <end position="303"/>
    </location>
</feature>
<dbReference type="InterPro" id="IPR018629">
    <property type="entry name" value="XK-rel"/>
</dbReference>
<dbReference type="Proteomes" id="UP000515163">
    <property type="component" value="Unplaced"/>
</dbReference>
<gene>
    <name evidence="10" type="primary">LOC116287708</name>
</gene>
<dbReference type="AlphaFoldDB" id="A0A6P8H1H8"/>
<name>A0A6P8H1H8_ACTTE</name>
<dbReference type="PANTHER" id="PTHR16024">
    <property type="entry name" value="XK-RELATED PROTEIN"/>
    <property type="match status" value="1"/>
</dbReference>
<sequence>MKNQTVLDEELTMEELTDKEIKTVEKFNRQLSRHSILSIRTEDGLDELETEIPEVYDREAPIVKETITQEEAFMMKNVLRAFGYVQESEILEKDTKADRVDGSKIYRWFSSSESYDTSYYELSSSHTSRFISPGRFYVSEETKAIIREVHQKIVQRKPCSSTSYERQILVKVQSQVTSEGVKLDDIGIEMANEELKNETSGHPSNGVGPSFGINNPEFCDSRISLLSDPNISNARNGHVGYTDLSRLPPRERFQELTRRALARRKEEEKRKKREFYTRLWEKRGKAGWLDLIFTIIGFGAFFADTGTDIKVASDHFTTGDPWWGTFTLILVIFPAILVNLVSYFFYKEDEGHGRVPESGWKAVKITHICQVGLVERYWQILVKGYQIKFKKLRETLHYELYIAMNLDVAMLQMILAFTEDAPQLVLQLYVLIRRHLVETLQTSRIQDLWTIASIFFSFISYSRATVNYISCLRNSKKHKGVLRWYGYISMLLWRSLMFISRILVLVFFASEFHIWFFLVLFLHFVIVFALMKSQKVGFFPGQKPMQFFIRVVIAYIHTFCFFVLDAAKTIKWAIIYYSLTAIEAIIFCSLWFTNAYREISLKLELAGLSVIFISYTLGLLMMVVYYKFLHPKFKRPQTKWYTKKAIPKEELCEEVEDEEEKENEEEEKEQEEGEGGEADQVQTNLDHLARNRASNIVKQFAVWV</sequence>
<comment type="subcellular location">
    <subcellularLocation>
        <location evidence="1">Cell membrane</location>
        <topology evidence="1">Multi-pass membrane protein</topology>
    </subcellularLocation>
    <subcellularLocation>
        <location evidence="7">Membrane</location>
        <topology evidence="7">Multi-pass membrane protein</topology>
    </subcellularLocation>
</comment>
<proteinExistence type="inferred from homology"/>
<feature type="transmembrane region" description="Helical" evidence="7">
    <location>
        <begin position="323"/>
        <end position="346"/>
    </location>
</feature>
<dbReference type="GeneID" id="116287708"/>
<evidence type="ECO:0000256" key="2">
    <source>
        <dbReference type="ARBA" id="ARBA00008789"/>
    </source>
</evidence>
<evidence type="ECO:0000256" key="3">
    <source>
        <dbReference type="ARBA" id="ARBA00022475"/>
    </source>
</evidence>
<feature type="transmembrane region" description="Helical" evidence="7">
    <location>
        <begin position="605"/>
        <end position="626"/>
    </location>
</feature>
<feature type="compositionally biased region" description="Acidic residues" evidence="8">
    <location>
        <begin position="652"/>
        <end position="677"/>
    </location>
</feature>
<dbReference type="InterPro" id="IPR050895">
    <property type="entry name" value="XK-related_scramblase"/>
</dbReference>
<feature type="transmembrane region" description="Helical" evidence="7">
    <location>
        <begin position="448"/>
        <end position="472"/>
    </location>
</feature>
<accession>A0A6P8H1H8</accession>
<evidence type="ECO:0000256" key="5">
    <source>
        <dbReference type="ARBA" id="ARBA00022989"/>
    </source>
</evidence>
<keyword evidence="6 7" id="KW-0472">Membrane</keyword>
<keyword evidence="9" id="KW-1185">Reference proteome</keyword>
<feature type="transmembrane region" description="Helical" evidence="7">
    <location>
        <begin position="514"/>
        <end position="531"/>
    </location>
</feature>
<feature type="region of interest" description="Disordered" evidence="8">
    <location>
        <begin position="652"/>
        <end position="684"/>
    </location>
</feature>
<feature type="transmembrane region" description="Helical" evidence="7">
    <location>
        <begin position="547"/>
        <end position="567"/>
    </location>
</feature>
<keyword evidence="4 7" id="KW-0812">Transmembrane</keyword>
<dbReference type="KEGG" id="aten:116287708"/>
<organism evidence="9 10">
    <name type="scientific">Actinia tenebrosa</name>
    <name type="common">Australian red waratah sea anemone</name>
    <dbReference type="NCBI Taxonomy" id="6105"/>
    <lineage>
        <taxon>Eukaryota</taxon>
        <taxon>Metazoa</taxon>
        <taxon>Cnidaria</taxon>
        <taxon>Anthozoa</taxon>
        <taxon>Hexacorallia</taxon>
        <taxon>Actiniaria</taxon>
        <taxon>Actiniidae</taxon>
        <taxon>Actinia</taxon>
    </lineage>
</organism>
<dbReference type="PANTHER" id="PTHR16024:SF6">
    <property type="entry name" value="XK-RELATED PROTEIN"/>
    <property type="match status" value="1"/>
</dbReference>
<comment type="similarity">
    <text evidence="2 7">Belongs to the XK family.</text>
</comment>
<evidence type="ECO:0000313" key="9">
    <source>
        <dbReference type="Proteomes" id="UP000515163"/>
    </source>
</evidence>
<protein>
    <recommendedName>
        <fullName evidence="7">XK-related protein</fullName>
    </recommendedName>
</protein>
<reference evidence="10" key="1">
    <citation type="submission" date="2025-08" db="UniProtKB">
        <authorList>
            <consortium name="RefSeq"/>
        </authorList>
    </citation>
    <scope>IDENTIFICATION</scope>
    <source>
        <tissue evidence="10">Tentacle</tissue>
    </source>
</reference>